<dbReference type="Gene3D" id="3.30.499.10">
    <property type="entry name" value="Aconitase, domain 3"/>
    <property type="match status" value="1"/>
</dbReference>
<evidence type="ECO:0000256" key="2">
    <source>
        <dbReference type="ARBA" id="ARBA00023239"/>
    </source>
</evidence>
<dbReference type="AlphaFoldDB" id="A0A7K3VVG3"/>
<dbReference type="Pfam" id="PF04412">
    <property type="entry name" value="AcnX"/>
    <property type="match status" value="1"/>
</dbReference>
<dbReference type="GO" id="GO:0016829">
    <property type="term" value="F:lyase activity"/>
    <property type="evidence" value="ECO:0007669"/>
    <property type="project" value="UniProtKB-KW"/>
</dbReference>
<dbReference type="RefSeq" id="WP_163479525.1">
    <property type="nucleotide sequence ID" value="NZ_JAAGWF010000002.1"/>
</dbReference>
<reference evidence="4 5" key="1">
    <citation type="submission" date="2020-02" db="EMBL/GenBank/DDBJ databases">
        <title>Geodermatophilus sabuli CPCC 205279 I12A-02694.</title>
        <authorList>
            <person name="Jiang Z."/>
        </authorList>
    </citation>
    <scope>NUCLEOTIDE SEQUENCE [LARGE SCALE GENOMIC DNA]</scope>
    <source>
        <strain evidence="4 5">I12A-02694</strain>
    </source>
</reference>
<evidence type="ECO:0000313" key="4">
    <source>
        <dbReference type="EMBL" id="NEK56328.1"/>
    </source>
</evidence>
<keyword evidence="1" id="KW-0408">Iron</keyword>
<evidence type="ECO:0000259" key="3">
    <source>
        <dbReference type="Pfam" id="PF04412"/>
    </source>
</evidence>
<dbReference type="Proteomes" id="UP000470246">
    <property type="component" value="Unassembled WGS sequence"/>
</dbReference>
<gene>
    <name evidence="4" type="ORF">GCU56_00375</name>
</gene>
<dbReference type="SUPFAM" id="SSF53732">
    <property type="entry name" value="Aconitase iron-sulfur domain"/>
    <property type="match status" value="1"/>
</dbReference>
<dbReference type="EMBL" id="JAAGWF010000002">
    <property type="protein sequence ID" value="NEK56328.1"/>
    <property type="molecule type" value="Genomic_DNA"/>
</dbReference>
<evidence type="ECO:0000313" key="5">
    <source>
        <dbReference type="Proteomes" id="UP000470246"/>
    </source>
</evidence>
<dbReference type="InterPro" id="IPR007506">
    <property type="entry name" value="PMDh-L-like_dom"/>
</dbReference>
<keyword evidence="2" id="KW-0456">Lyase</keyword>
<feature type="domain" description="Phosphomevalonate dehydratase large subunit-like" evidence="3">
    <location>
        <begin position="1"/>
        <end position="415"/>
    </location>
</feature>
<comment type="caution">
    <text evidence="4">The sequence shown here is derived from an EMBL/GenBank/DDBJ whole genome shotgun (WGS) entry which is preliminary data.</text>
</comment>
<dbReference type="PANTHER" id="PTHR36577">
    <property type="entry name" value="DUF521 DOMAIN PROTEIN (AFU_ORTHOLOGUE AFUA_6G00490)"/>
    <property type="match status" value="1"/>
</dbReference>
<evidence type="ECO:0000256" key="1">
    <source>
        <dbReference type="ARBA" id="ARBA00023004"/>
    </source>
</evidence>
<dbReference type="InterPro" id="IPR015931">
    <property type="entry name" value="Acnase/IPM_dHydase_lsu_aba_1/3"/>
</dbReference>
<dbReference type="PANTHER" id="PTHR36577:SF3">
    <property type="entry name" value="DUF521 DOMAIN PROTEIN (AFU_ORTHOLOGUE AFUA_6G00490)"/>
    <property type="match status" value="1"/>
</dbReference>
<dbReference type="InterPro" id="IPR036008">
    <property type="entry name" value="Aconitase_4Fe-4S_dom"/>
</dbReference>
<protein>
    <submittedName>
        <fullName evidence="4">DUF521 domain-containing protein</fullName>
    </submittedName>
</protein>
<proteinExistence type="predicted"/>
<organism evidence="4 5">
    <name type="scientific">Geodermatophilus sabuli</name>
    <dbReference type="NCBI Taxonomy" id="1564158"/>
    <lineage>
        <taxon>Bacteria</taxon>
        <taxon>Bacillati</taxon>
        <taxon>Actinomycetota</taxon>
        <taxon>Actinomycetes</taxon>
        <taxon>Geodermatophilales</taxon>
        <taxon>Geodermatophilaceae</taxon>
        <taxon>Geodermatophilus</taxon>
    </lineage>
</organism>
<name>A0A7K3VVG3_9ACTN</name>
<sequence>MRLADDEQAMLDGEQGEAVAAAMDLLVRYGEVLGAERLVDTDNVCGANLFGSRHSLVCGSPTPDAAFSEHSLDAPTVLTIPPVKAQSYQLIGPMDTKNWQVQGLPQAEHDEIMASEQYNAEHGIHLLTTCTPYQVGNVPLKGEHCAWMESSAVVYVNSVLGARTNVEGRESTGAAMLTGKIPYWGLHLEENRRGSHLIEVSTPVTSNRDWGLLGYWIGEQVPEEAIPVVDGITGTTPDLVRLKHFGAAAASSGGVEMYHVPGITAEARTRDEALAGRTPVETLGYGPAQRREAYEHLNATASDTSVDLVMIGCPHATLGQIRDVVRLLEGRRVHPDSELWVFTPRALRHVAEQNGYAKALEDAGALLMSDTCPAIGQFLPKGTRVIATDSAKQVHYLPAIMNVQGWFGTLAECVDAAVTGTWRGEQP</sequence>
<keyword evidence="5" id="KW-1185">Reference proteome</keyword>
<accession>A0A7K3VVG3</accession>